<dbReference type="Proteomes" id="UP000679260">
    <property type="component" value="Chromosome"/>
</dbReference>
<evidence type="ECO:0000313" key="1">
    <source>
        <dbReference type="EMBL" id="BBU35491.1"/>
    </source>
</evidence>
<organism evidence="1 2">
    <name type="scientific">Veillonella orientalis</name>
    <dbReference type="NCBI Taxonomy" id="2682455"/>
    <lineage>
        <taxon>Bacteria</taxon>
        <taxon>Bacillati</taxon>
        <taxon>Bacillota</taxon>
        <taxon>Negativicutes</taxon>
        <taxon>Veillonellales</taxon>
        <taxon>Veillonellaceae</taxon>
        <taxon>Veillonella</taxon>
    </lineage>
</organism>
<evidence type="ECO:0000313" key="2">
    <source>
        <dbReference type="Proteomes" id="UP000679260"/>
    </source>
</evidence>
<sequence>MVTTNNFSDSVRIVSIVGVFVVTTFSGGTCDSDILSKAIKPEFCQSNRILSQAQVELLDRIQSFNKLDKNWDTYGANPINKGIIKQVESFILDVSNYKYINVFPVPNGNIQIELEDSNEYLEFEFLTNNKVKVFKINSKGQESEKVFNYSDKKQELIRMVDSFGC</sequence>
<accession>A0ABM7HEN6</accession>
<keyword evidence="2" id="KW-1185">Reference proteome</keyword>
<dbReference type="RefSeq" id="WP_024063974.1">
    <property type="nucleotide sequence ID" value="NZ_AP022322.1"/>
</dbReference>
<name>A0ABM7HEN6_9FIRM</name>
<protein>
    <submittedName>
        <fullName evidence="1">Uncharacterized protein</fullName>
    </submittedName>
</protein>
<reference evidence="1 2" key="1">
    <citation type="submission" date="2020-01" db="EMBL/GenBank/DDBJ databases">
        <title>Veillonella burapaensis sp. nov., anaerobic, Gram-stain-negative coccus isolated from saliva of a Thai child.</title>
        <authorList>
            <person name="Mashima I."/>
            <person name="Theodorea C."/>
            <person name="Nakazawa F."/>
            <person name="Thaweboon B."/>
            <person name="Thaweboon S."/>
            <person name="Tamai R."/>
            <person name="Kiyoura Y."/>
        </authorList>
    </citation>
    <scope>NUCLEOTIDE SEQUENCE [LARGE SCALE GENOMIC DNA]</scope>
    <source>
        <strain evidence="1 2">S12025-13</strain>
    </source>
</reference>
<dbReference type="EMBL" id="AP022322">
    <property type="protein sequence ID" value="BBU35491.1"/>
    <property type="molecule type" value="Genomic_DNA"/>
</dbReference>
<gene>
    <name evidence="1" type="ORF">VEIS1202513_00120</name>
</gene>
<proteinExistence type="predicted"/>